<accession>A0A0D3IWT6</accession>
<feature type="transmembrane region" description="Helical" evidence="7">
    <location>
        <begin position="90"/>
        <end position="109"/>
    </location>
</feature>
<proteinExistence type="predicted"/>
<sequence length="630" mass="67120">MATALTWYTKQSVDALRSLFESPPSSRTGYLLVPSAAGRERETGVGCGRPRSTRQAVAVAVAAVSAAMASEGCSRAFSAISGGVSALHRGSAIILLLFLVFLGIAAAIADGVITAERAARVWSVVLPGVPLVALPISGLLLRDDEIFALVGGQSAEALSFERLSGWVAPTPFLLGAAHSMMPRALRWKGKVARIGPSPNLCRHMLYRAVALAAGFGGGELTAWGLRGDAIRARLQAVRGRLRRKVHSAQPLTEAEEEMQALLLREDGRSLADEQVAAAEVRAPCRTASAVHRAREGSGAAAQRLVLGRLLGRGGFADVYATEWDGRPAAAKVIRHADARDGQRVRREVSSLRQLRHPRLVELLAYARLDCGSDGLQHVLLLELMAGGTLHDYLKRAGGAAGSSRQLRTLLTDTATALAWLHGHATLHRDVKASNVLLDASHSRAKLGDFGLATTHYGELSQTPAVGTWRYLAPEASRHAGGGGRRSSMWHTPASDVYSFGLLLFEATYREPAFQLHRSGWCAHQAAAAGERPTPRWPRAAAGGAALGVLGECAAELMQRCWHREACRRPHTEEDGEGEEEGSASLGAAPGSGGCSVGSSYHSDKVEGSYYTERTGASRDPQLEIEHEIEI</sequence>
<dbReference type="PROSITE" id="PS50011">
    <property type="entry name" value="PROTEIN_KINASE_DOM"/>
    <property type="match status" value="1"/>
</dbReference>
<dbReference type="Pfam" id="PF00069">
    <property type="entry name" value="Pkinase"/>
    <property type="match status" value="1"/>
</dbReference>
<reference evidence="9" key="2">
    <citation type="submission" date="2024-10" db="UniProtKB">
        <authorList>
            <consortium name="EnsemblProtists"/>
        </authorList>
    </citation>
    <scope>IDENTIFICATION</scope>
</reference>
<dbReference type="GO" id="GO:0004674">
    <property type="term" value="F:protein serine/threonine kinase activity"/>
    <property type="evidence" value="ECO:0007669"/>
    <property type="project" value="TreeGrafter"/>
</dbReference>
<organism evidence="9 10">
    <name type="scientific">Emiliania huxleyi (strain CCMP1516)</name>
    <dbReference type="NCBI Taxonomy" id="280463"/>
    <lineage>
        <taxon>Eukaryota</taxon>
        <taxon>Haptista</taxon>
        <taxon>Haptophyta</taxon>
        <taxon>Prymnesiophyceae</taxon>
        <taxon>Isochrysidales</taxon>
        <taxon>Noelaerhabdaceae</taxon>
        <taxon>Emiliania</taxon>
    </lineage>
</organism>
<feature type="transmembrane region" description="Helical" evidence="7">
    <location>
        <begin position="121"/>
        <end position="141"/>
    </location>
</feature>
<dbReference type="Proteomes" id="UP000013827">
    <property type="component" value="Unassembled WGS sequence"/>
</dbReference>
<dbReference type="AlphaFoldDB" id="A0A0D3IWT6"/>
<keyword evidence="3" id="KW-0418">Kinase</keyword>
<keyword evidence="4 5" id="KW-0067">ATP-binding</keyword>
<evidence type="ECO:0000256" key="7">
    <source>
        <dbReference type="SAM" id="Phobius"/>
    </source>
</evidence>
<feature type="transmembrane region" description="Helical" evidence="7">
    <location>
        <begin position="56"/>
        <end position="78"/>
    </location>
</feature>
<evidence type="ECO:0000256" key="1">
    <source>
        <dbReference type="ARBA" id="ARBA00022679"/>
    </source>
</evidence>
<evidence type="ECO:0000313" key="9">
    <source>
        <dbReference type="EnsemblProtists" id="EOD15721"/>
    </source>
</evidence>
<evidence type="ECO:0000256" key="5">
    <source>
        <dbReference type="PROSITE-ProRule" id="PRU10141"/>
    </source>
</evidence>
<keyword evidence="2 5" id="KW-0547">Nucleotide-binding</keyword>
<dbReference type="InterPro" id="IPR017441">
    <property type="entry name" value="Protein_kinase_ATP_BS"/>
</dbReference>
<evidence type="ECO:0000256" key="4">
    <source>
        <dbReference type="ARBA" id="ARBA00022840"/>
    </source>
</evidence>
<dbReference type="SMART" id="SM00220">
    <property type="entry name" value="S_TKc"/>
    <property type="match status" value="1"/>
</dbReference>
<dbReference type="Gene3D" id="1.10.510.10">
    <property type="entry name" value="Transferase(Phosphotransferase) domain 1"/>
    <property type="match status" value="1"/>
</dbReference>
<evidence type="ECO:0000256" key="3">
    <source>
        <dbReference type="ARBA" id="ARBA00022777"/>
    </source>
</evidence>
<evidence type="ECO:0000259" key="8">
    <source>
        <dbReference type="PROSITE" id="PS50011"/>
    </source>
</evidence>
<keyword evidence="7" id="KW-0812">Transmembrane</keyword>
<dbReference type="InterPro" id="IPR011009">
    <property type="entry name" value="Kinase-like_dom_sf"/>
</dbReference>
<keyword evidence="7" id="KW-0472">Membrane</keyword>
<evidence type="ECO:0000313" key="10">
    <source>
        <dbReference type="Proteomes" id="UP000013827"/>
    </source>
</evidence>
<dbReference type="EnsemblProtists" id="EOD15721">
    <property type="protein sequence ID" value="EOD15721"/>
    <property type="gene ID" value="EMIHUDRAFT_103228"/>
</dbReference>
<keyword evidence="1" id="KW-0808">Transferase</keyword>
<dbReference type="HOGENOM" id="CLU_434417_0_0_1"/>
<dbReference type="PROSITE" id="PS00107">
    <property type="entry name" value="PROTEIN_KINASE_ATP"/>
    <property type="match status" value="1"/>
</dbReference>
<dbReference type="RefSeq" id="XP_005768150.1">
    <property type="nucleotide sequence ID" value="XM_005768093.1"/>
</dbReference>
<dbReference type="SUPFAM" id="SSF56112">
    <property type="entry name" value="Protein kinase-like (PK-like)"/>
    <property type="match status" value="1"/>
</dbReference>
<keyword evidence="10" id="KW-1185">Reference proteome</keyword>
<dbReference type="eggNOG" id="KOG0192">
    <property type="taxonomic scope" value="Eukaryota"/>
</dbReference>
<dbReference type="InterPro" id="IPR000719">
    <property type="entry name" value="Prot_kinase_dom"/>
</dbReference>
<feature type="region of interest" description="Disordered" evidence="6">
    <location>
        <begin position="570"/>
        <end position="630"/>
    </location>
</feature>
<name>A0A0D3IWT6_EMIH1</name>
<evidence type="ECO:0000256" key="6">
    <source>
        <dbReference type="SAM" id="MobiDB-lite"/>
    </source>
</evidence>
<evidence type="ECO:0000256" key="2">
    <source>
        <dbReference type="ARBA" id="ARBA00022741"/>
    </source>
</evidence>
<dbReference type="GeneID" id="17261761"/>
<dbReference type="KEGG" id="ehx:EMIHUDRAFT_103228"/>
<dbReference type="STRING" id="2903.R1DYA1"/>
<dbReference type="GO" id="GO:0005524">
    <property type="term" value="F:ATP binding"/>
    <property type="evidence" value="ECO:0007669"/>
    <property type="project" value="UniProtKB-UniRule"/>
</dbReference>
<feature type="compositionally biased region" description="Basic and acidic residues" evidence="6">
    <location>
        <begin position="620"/>
        <end position="630"/>
    </location>
</feature>
<dbReference type="PANTHER" id="PTHR44329:SF288">
    <property type="entry name" value="MITOGEN-ACTIVATED PROTEIN KINASE KINASE KINASE 20"/>
    <property type="match status" value="1"/>
</dbReference>
<reference evidence="10" key="1">
    <citation type="journal article" date="2013" name="Nature">
        <title>Pan genome of the phytoplankton Emiliania underpins its global distribution.</title>
        <authorList>
            <person name="Read B.A."/>
            <person name="Kegel J."/>
            <person name="Klute M.J."/>
            <person name="Kuo A."/>
            <person name="Lefebvre S.C."/>
            <person name="Maumus F."/>
            <person name="Mayer C."/>
            <person name="Miller J."/>
            <person name="Monier A."/>
            <person name="Salamov A."/>
            <person name="Young J."/>
            <person name="Aguilar M."/>
            <person name="Claverie J.M."/>
            <person name="Frickenhaus S."/>
            <person name="Gonzalez K."/>
            <person name="Herman E.K."/>
            <person name="Lin Y.C."/>
            <person name="Napier J."/>
            <person name="Ogata H."/>
            <person name="Sarno A.F."/>
            <person name="Shmutz J."/>
            <person name="Schroeder D."/>
            <person name="de Vargas C."/>
            <person name="Verret F."/>
            <person name="von Dassow P."/>
            <person name="Valentin K."/>
            <person name="Van de Peer Y."/>
            <person name="Wheeler G."/>
            <person name="Dacks J.B."/>
            <person name="Delwiche C.F."/>
            <person name="Dyhrman S.T."/>
            <person name="Glockner G."/>
            <person name="John U."/>
            <person name="Richards T."/>
            <person name="Worden A.Z."/>
            <person name="Zhang X."/>
            <person name="Grigoriev I.V."/>
            <person name="Allen A.E."/>
            <person name="Bidle K."/>
            <person name="Borodovsky M."/>
            <person name="Bowler C."/>
            <person name="Brownlee C."/>
            <person name="Cock J.M."/>
            <person name="Elias M."/>
            <person name="Gladyshev V.N."/>
            <person name="Groth M."/>
            <person name="Guda C."/>
            <person name="Hadaegh A."/>
            <person name="Iglesias-Rodriguez M.D."/>
            <person name="Jenkins J."/>
            <person name="Jones B.M."/>
            <person name="Lawson T."/>
            <person name="Leese F."/>
            <person name="Lindquist E."/>
            <person name="Lobanov A."/>
            <person name="Lomsadze A."/>
            <person name="Malik S.B."/>
            <person name="Marsh M.E."/>
            <person name="Mackinder L."/>
            <person name="Mock T."/>
            <person name="Mueller-Roeber B."/>
            <person name="Pagarete A."/>
            <person name="Parker M."/>
            <person name="Probert I."/>
            <person name="Quesneville H."/>
            <person name="Raines C."/>
            <person name="Rensing S.A."/>
            <person name="Riano-Pachon D.M."/>
            <person name="Richier S."/>
            <person name="Rokitta S."/>
            <person name="Shiraiwa Y."/>
            <person name="Soanes D.M."/>
            <person name="van der Giezen M."/>
            <person name="Wahlund T.M."/>
            <person name="Williams B."/>
            <person name="Wilson W."/>
            <person name="Wolfe G."/>
            <person name="Wurch L.L."/>
        </authorList>
    </citation>
    <scope>NUCLEOTIDE SEQUENCE</scope>
</reference>
<dbReference type="InterPro" id="IPR051681">
    <property type="entry name" value="Ser/Thr_Kinases-Pseudokinases"/>
</dbReference>
<dbReference type="PANTHER" id="PTHR44329">
    <property type="entry name" value="SERINE/THREONINE-PROTEIN KINASE TNNI3K-RELATED"/>
    <property type="match status" value="1"/>
</dbReference>
<feature type="domain" description="Protein kinase" evidence="8">
    <location>
        <begin position="304"/>
        <end position="585"/>
    </location>
</feature>
<dbReference type="PaxDb" id="2903-EOD15721"/>
<keyword evidence="7" id="KW-1133">Transmembrane helix</keyword>
<feature type="binding site" evidence="5">
    <location>
        <position position="331"/>
    </location>
    <ligand>
        <name>ATP</name>
        <dbReference type="ChEBI" id="CHEBI:30616"/>
    </ligand>
</feature>
<protein>
    <recommendedName>
        <fullName evidence="8">Protein kinase domain-containing protein</fullName>
    </recommendedName>
</protein>